<dbReference type="PROSITE" id="PS50878">
    <property type="entry name" value="RT_POL"/>
    <property type="match status" value="1"/>
</dbReference>
<dbReference type="CDD" id="cd10442">
    <property type="entry name" value="GIY-YIG_PLEs"/>
    <property type="match status" value="1"/>
</dbReference>
<dbReference type="InterPro" id="IPR000477">
    <property type="entry name" value="RT_dom"/>
</dbReference>
<evidence type="ECO:0000259" key="2">
    <source>
        <dbReference type="PROSITE" id="PS50878"/>
    </source>
</evidence>
<dbReference type="GeneID" id="121393620"/>
<gene>
    <name evidence="4" type="primary">LOC121393620</name>
    <name evidence="5" type="synonym">LOC121395457</name>
    <name evidence="6" type="synonym">LOC121396207</name>
    <name evidence="7" type="synonym">LOC121397676</name>
</gene>
<dbReference type="RefSeq" id="XP_041426875.1">
    <property type="nucleotide sequence ID" value="XM_041570941.1"/>
</dbReference>
<dbReference type="KEGG" id="xla:121395457"/>
<dbReference type="KEGG" id="xla:121397676"/>
<dbReference type="Proteomes" id="UP000186698">
    <property type="component" value="Chromosome 8S"/>
</dbReference>
<dbReference type="Proteomes" id="UP000186698">
    <property type="component" value="Chromosome 1L"/>
</dbReference>
<dbReference type="AlphaFoldDB" id="A0A8J1KQR2"/>
<accession>A0A8J1KQR2</accession>
<dbReference type="Proteomes" id="UP000186698">
    <property type="component" value="Chromosome 7S"/>
</dbReference>
<dbReference type="Pfam" id="PF00078">
    <property type="entry name" value="RVT_1"/>
    <property type="match status" value="1"/>
</dbReference>
<dbReference type="InterPro" id="IPR000305">
    <property type="entry name" value="GIY-YIG_endonuc"/>
</dbReference>
<dbReference type="OrthoDB" id="10025388at2759"/>
<dbReference type="PANTHER" id="PTHR21301">
    <property type="entry name" value="REVERSE TRANSCRIPTASE"/>
    <property type="match status" value="1"/>
</dbReference>
<dbReference type="InterPro" id="IPR043502">
    <property type="entry name" value="DNA/RNA_pol_sf"/>
</dbReference>
<evidence type="ECO:0000259" key="1">
    <source>
        <dbReference type="PROSITE" id="PS50164"/>
    </source>
</evidence>
<evidence type="ECO:0000313" key="6">
    <source>
        <dbReference type="RefSeq" id="XP_041426875.1"/>
    </source>
</evidence>
<protein>
    <submittedName>
        <fullName evidence="4">Uncharacterized protein LOC121393620</fullName>
    </submittedName>
    <submittedName>
        <fullName evidence="5">Uncharacterized protein LOC121395457</fullName>
    </submittedName>
    <submittedName>
        <fullName evidence="6">Uncharacterized protein LOC121396207</fullName>
    </submittedName>
    <submittedName>
        <fullName evidence="7">Uncharacterized protein LOC121397676</fullName>
    </submittedName>
</protein>
<dbReference type="Pfam" id="PF26215">
    <property type="entry name" value="HTH_animal"/>
    <property type="match status" value="1"/>
</dbReference>
<keyword evidence="3" id="KW-1185">Reference proteome</keyword>
<dbReference type="PANTHER" id="PTHR21301:SF12">
    <property type="match status" value="1"/>
</dbReference>
<evidence type="ECO:0000313" key="5">
    <source>
        <dbReference type="RefSeq" id="XP_041424950.1"/>
    </source>
</evidence>
<dbReference type="KEGG" id="xla:121396207"/>
<evidence type="ECO:0000313" key="3">
    <source>
        <dbReference type="Proteomes" id="UP000186698"/>
    </source>
</evidence>
<name>A0A8J1KQR2_XENLA</name>
<organism evidence="3 4">
    <name type="scientific">Xenopus laevis</name>
    <name type="common">African clawed frog</name>
    <dbReference type="NCBI Taxonomy" id="8355"/>
    <lineage>
        <taxon>Eukaryota</taxon>
        <taxon>Metazoa</taxon>
        <taxon>Chordata</taxon>
        <taxon>Craniata</taxon>
        <taxon>Vertebrata</taxon>
        <taxon>Euteleostomi</taxon>
        <taxon>Amphibia</taxon>
        <taxon>Batrachia</taxon>
        <taxon>Anura</taxon>
        <taxon>Pipoidea</taxon>
        <taxon>Pipidae</taxon>
        <taxon>Xenopodinae</taxon>
        <taxon>Xenopus</taxon>
        <taxon>Xenopus</taxon>
    </lineage>
</organism>
<evidence type="ECO:0000313" key="7">
    <source>
        <dbReference type="RefSeq" id="XP_041430757.1"/>
    </source>
</evidence>
<dbReference type="RefSeq" id="XP_041424950.1">
    <property type="nucleotide sequence ID" value="XM_041569016.1"/>
</dbReference>
<reference evidence="4 5" key="1">
    <citation type="submission" date="2025-04" db="UniProtKB">
        <authorList>
            <consortium name="RefSeq"/>
        </authorList>
    </citation>
    <scope>IDENTIFICATION</scope>
    <source>
        <strain evidence="4 5">J_2021</strain>
        <tissue evidence="4 5">Erythrocytes</tissue>
    </source>
</reference>
<feature type="domain" description="Reverse transcriptase" evidence="2">
    <location>
        <begin position="50"/>
        <end position="293"/>
    </location>
</feature>
<evidence type="ECO:0000313" key="4">
    <source>
        <dbReference type="RefSeq" id="XP_041418569.1"/>
    </source>
</evidence>
<dbReference type="SUPFAM" id="SSF56672">
    <property type="entry name" value="DNA/RNA polymerases"/>
    <property type="match status" value="1"/>
</dbReference>
<dbReference type="PROSITE" id="PS50164">
    <property type="entry name" value="GIY_YIG"/>
    <property type="match status" value="1"/>
</dbReference>
<dbReference type="Proteomes" id="UP000186698">
    <property type="component" value="Chromosome 5L"/>
</dbReference>
<dbReference type="InterPro" id="IPR058912">
    <property type="entry name" value="HTH_animal"/>
</dbReference>
<feature type="domain" description="GIY-YIG" evidence="1">
    <location>
        <begin position="502"/>
        <end position="601"/>
    </location>
</feature>
<dbReference type="KEGG" id="xla:121393620"/>
<dbReference type="RefSeq" id="XP_041430757.1">
    <property type="nucleotide sequence ID" value="XM_041574823.1"/>
</dbReference>
<proteinExistence type="predicted"/>
<sequence>MNKQKYMDEIYLQLADGNVYKKVDSDPLASIQQCIANCVLDAMEAGIVDDDLKKFLIKDNPITPILYTLPKIHKNLENPPGRPIVAGTDSVLSPLAVFLDKILQPLVQNTNSFVKDTTHLLNILDRTTLTNNNVLLVSLDVSSLYTSINHDTGISAVTHFLNTTEYTEEQKSFLVDLLQIVLHQNYFLFGDNFYIQQRGTAMGSNVAPSYANLYMAHIEEEVIYKNSLFRSHCTLYLRYIDDLLLIWDGDLESLNAFHHFLNGIEETLKFTMDFNPTSINFLDVKVVKDGNILKTELYRKVTDKNNLLHFASFHPDALKNSLPYSQFMRVKRIVSDSKDCDFYLKEMVDRFGARGYSKQILKNNLEKVHQQTRQELLIANVPKHKDNNRIAFVSRYNTASKQIGNIIRKHWHLLQSCLTEVPSFQLPPMLAYKRARNLKDRLVKADVGSLKSQKCLFLQRPKFGTFPCLHCCQCNSIIKGNTFNHPHSGKQYKIKQYYTCESTYVVYLLKCPCGLLYIGETTQRIRDRISKHKSTIRTGQTSLPVPAHFRSAGHAISQLKFQIIDSVPVQRRGGNRLLALQKLEMQWIHRLDTVWPRGLNKDYTPSMFIYQ</sequence>
<dbReference type="RefSeq" id="XP_041418569.1">
    <property type="nucleotide sequence ID" value="XM_041562635.1"/>
</dbReference>